<dbReference type="RefSeq" id="YP_010139308.1">
    <property type="nucleotide sequence ID" value="NC_056910.1"/>
</dbReference>
<geneLocation type="plastid" evidence="1"/>
<evidence type="ECO:0000313" key="1">
    <source>
        <dbReference type="EMBL" id="QQK55067.1"/>
    </source>
</evidence>
<sequence length="430" mass="51139">MVNEIFFFLCSKADRGLMKKAIWTRLDLRYGLETNYKKEVIERLEEFVAANRSKKGVKHEFDWIRSDRRVTINGRTKELFGRLYNSFGSKKANRLREETVFEFEFKKKLQGIQSYFEEDLSEEMILRKIRQLVLKKFFDFFSPLEETEILKIFVPLFEETQKYSVHLEKELDSKNPFLLAAVDVRNLKTNEIPLFSSNILDSLRLEMDEVKKDKLFASIWLFWEEFFVSAKKKVESMNGFDGLGKESYWELEMNLSSFCKLTSIKRDKQSEKKILALVDYLSGLKIKSFLEEKVEYFVLFPRFTVDFKKRKVKFLFHPIVLRSDFWETTTSATFFHDYVENFSSFREKVYRSYAISPYLLVLFSLSKDQESVTKKDIALPAKLKDDKVLPYILDVVNNHLKELNMSLEYNSSKKCIEKKGKEKEKKESDF</sequence>
<protein>
    <submittedName>
        <fullName evidence="1">Uncharacterized protein</fullName>
    </submittedName>
</protein>
<gene>
    <name evidence="1" type="primary">orf430</name>
</gene>
<dbReference type="EMBL" id="MW175522">
    <property type="protein sequence ID" value="QQK55067.1"/>
    <property type="molecule type" value="Genomic_DNA"/>
</dbReference>
<name>A0A7T7BWE2_9STRA</name>
<dbReference type="GeneID" id="67132996"/>
<dbReference type="AlphaFoldDB" id="A0A7T7BWE2"/>
<accession>A0A7T7BWE2</accession>
<proteinExistence type="predicted"/>
<dbReference type="GeneID" id="67133012"/>
<keyword evidence="1" id="KW-0934">Plastid</keyword>
<dbReference type="RefSeq" id="YP_010139401.1">
    <property type="nucleotide sequence ID" value="NC_056910.1"/>
</dbReference>
<organism evidence="1">
    <name type="scientific">Poterioochromonas malhamensis</name>
    <dbReference type="NCBI Taxonomy" id="88167"/>
    <lineage>
        <taxon>Eukaryota</taxon>
        <taxon>Sar</taxon>
        <taxon>Stramenopiles</taxon>
        <taxon>Ochrophyta</taxon>
        <taxon>Synurophyceae</taxon>
        <taxon>Ochromonadales</taxon>
        <taxon>Ochromonadaceae</taxon>
        <taxon>Poterioochromonas</taxon>
    </lineage>
</organism>
<reference evidence="1" key="1">
    <citation type="submission" date="2020-10" db="EMBL/GenBank/DDBJ databases">
        <title>Complete chloroplast genome of the Synurophyceae Poterioochromonas malhamensis (Pringsheim) R.A.Andersen 2017 from Van Lake in Eastern Anatolia.</title>
        <authorList>
            <person name="Gastineau R."/>
            <person name="Yilmaz E."/>
            <person name="Solak C.N."/>
            <person name="Lemieux C."/>
            <person name="Turmel M."/>
            <person name="Witkowski A."/>
        </authorList>
    </citation>
    <scope>NUCLEOTIDE SEQUENCE</scope>
    <source>
        <strain evidence="1">SZCZR2049</strain>
    </source>
</reference>
<dbReference type="EMBL" id="MW175522">
    <property type="protein sequence ID" value="QQK54974.1"/>
    <property type="molecule type" value="Genomic_DNA"/>
</dbReference>